<dbReference type="EMBL" id="KN832874">
    <property type="protein sequence ID" value="KIN02641.1"/>
    <property type="molecule type" value="Genomic_DNA"/>
</dbReference>
<dbReference type="OrthoDB" id="2422134at2759"/>
<dbReference type="HOGENOM" id="CLU_091392_0_0_1"/>
<evidence type="ECO:0000256" key="1">
    <source>
        <dbReference type="SAM" id="SignalP"/>
    </source>
</evidence>
<gene>
    <name evidence="2" type="ORF">OIDMADRAFT_18415</name>
</gene>
<sequence>MRFSTILLPLAALSTSVLADGASILNALSTISNATTALNSSITSFRADGDPLKLIPILIQSTTLLSDINDGTNTASSSANLTVDETLTVASATLNLVSSVETTLDNIVGGEKLFSSELVSPVIYLNLVQEKSATDKFSAAVISKVPESLQSTAETIVAPIDTAFTAAIAAFKGQL</sequence>
<organism evidence="2 3">
    <name type="scientific">Oidiodendron maius (strain Zn)</name>
    <dbReference type="NCBI Taxonomy" id="913774"/>
    <lineage>
        <taxon>Eukaryota</taxon>
        <taxon>Fungi</taxon>
        <taxon>Dikarya</taxon>
        <taxon>Ascomycota</taxon>
        <taxon>Pezizomycotina</taxon>
        <taxon>Leotiomycetes</taxon>
        <taxon>Leotiomycetes incertae sedis</taxon>
        <taxon>Myxotrichaceae</taxon>
        <taxon>Oidiodendron</taxon>
    </lineage>
</organism>
<evidence type="ECO:0008006" key="4">
    <source>
        <dbReference type="Google" id="ProtNLM"/>
    </source>
</evidence>
<reference evidence="3" key="2">
    <citation type="submission" date="2015-01" db="EMBL/GenBank/DDBJ databases">
        <title>Evolutionary Origins and Diversification of the Mycorrhizal Mutualists.</title>
        <authorList>
            <consortium name="DOE Joint Genome Institute"/>
            <consortium name="Mycorrhizal Genomics Consortium"/>
            <person name="Kohler A."/>
            <person name="Kuo A."/>
            <person name="Nagy L.G."/>
            <person name="Floudas D."/>
            <person name="Copeland A."/>
            <person name="Barry K.W."/>
            <person name="Cichocki N."/>
            <person name="Veneault-Fourrey C."/>
            <person name="LaButti K."/>
            <person name="Lindquist E.A."/>
            <person name="Lipzen A."/>
            <person name="Lundell T."/>
            <person name="Morin E."/>
            <person name="Murat C."/>
            <person name="Riley R."/>
            <person name="Ohm R."/>
            <person name="Sun H."/>
            <person name="Tunlid A."/>
            <person name="Henrissat B."/>
            <person name="Grigoriev I.V."/>
            <person name="Hibbett D.S."/>
            <person name="Martin F."/>
        </authorList>
    </citation>
    <scope>NUCLEOTIDE SEQUENCE [LARGE SCALE GENOMIC DNA]</scope>
    <source>
        <strain evidence="3">Zn</strain>
    </source>
</reference>
<dbReference type="Proteomes" id="UP000054321">
    <property type="component" value="Unassembled WGS sequence"/>
</dbReference>
<keyword evidence="3" id="KW-1185">Reference proteome</keyword>
<reference evidence="2 3" key="1">
    <citation type="submission" date="2014-04" db="EMBL/GenBank/DDBJ databases">
        <authorList>
            <consortium name="DOE Joint Genome Institute"/>
            <person name="Kuo A."/>
            <person name="Martino E."/>
            <person name="Perotto S."/>
            <person name="Kohler A."/>
            <person name="Nagy L.G."/>
            <person name="Floudas D."/>
            <person name="Copeland A."/>
            <person name="Barry K.W."/>
            <person name="Cichocki N."/>
            <person name="Veneault-Fourrey C."/>
            <person name="LaButti K."/>
            <person name="Lindquist E.A."/>
            <person name="Lipzen A."/>
            <person name="Lundell T."/>
            <person name="Morin E."/>
            <person name="Murat C."/>
            <person name="Sun H."/>
            <person name="Tunlid A."/>
            <person name="Henrissat B."/>
            <person name="Grigoriev I.V."/>
            <person name="Hibbett D.S."/>
            <person name="Martin F."/>
            <person name="Nordberg H.P."/>
            <person name="Cantor M.N."/>
            <person name="Hua S.X."/>
        </authorList>
    </citation>
    <scope>NUCLEOTIDE SEQUENCE [LARGE SCALE GENOMIC DNA]</scope>
    <source>
        <strain evidence="2 3">Zn</strain>
    </source>
</reference>
<name>A0A0C3H3G7_OIDMZ</name>
<evidence type="ECO:0000313" key="2">
    <source>
        <dbReference type="EMBL" id="KIN02641.1"/>
    </source>
</evidence>
<dbReference type="GO" id="GO:0005576">
    <property type="term" value="C:extracellular region"/>
    <property type="evidence" value="ECO:0007669"/>
    <property type="project" value="TreeGrafter"/>
</dbReference>
<evidence type="ECO:0000313" key="3">
    <source>
        <dbReference type="Proteomes" id="UP000054321"/>
    </source>
</evidence>
<dbReference type="AlphaFoldDB" id="A0A0C3H3G7"/>
<dbReference type="InterPro" id="IPR021054">
    <property type="entry name" value="Cell_wall_mannoprotein_1"/>
</dbReference>
<feature type="signal peptide" evidence="1">
    <location>
        <begin position="1"/>
        <end position="19"/>
    </location>
</feature>
<dbReference type="InParanoid" id="A0A0C3H3G7"/>
<accession>A0A0C3H3G7</accession>
<keyword evidence="1" id="KW-0732">Signal</keyword>
<protein>
    <recommendedName>
        <fullName evidence="4">Antigenic cell wall galactomannoprotein</fullName>
    </recommendedName>
</protein>
<dbReference type="PANTHER" id="PTHR38123">
    <property type="entry name" value="CELL WALL SERINE-THREONINE-RICH GALACTOMANNOPROTEIN MP1 (AFU_ORTHOLOGUE AFUA_4G03240)"/>
    <property type="match status" value="1"/>
</dbReference>
<feature type="chain" id="PRO_5002165140" description="Antigenic cell wall galactomannoprotein" evidence="1">
    <location>
        <begin position="20"/>
        <end position="175"/>
    </location>
</feature>
<dbReference type="Pfam" id="PF12296">
    <property type="entry name" value="HsbA"/>
    <property type="match status" value="1"/>
</dbReference>
<proteinExistence type="predicted"/>
<dbReference type="PANTHER" id="PTHR38123:SF1">
    <property type="entry name" value="HYDROPHOBIC SURFACE BINDING PROTEIN"/>
    <property type="match status" value="1"/>
</dbReference>
<dbReference type="Gene3D" id="1.20.1280.140">
    <property type="match status" value="1"/>
</dbReference>